<dbReference type="InterPro" id="IPR041577">
    <property type="entry name" value="RT_RNaseH_2"/>
</dbReference>
<dbReference type="PANTHER" id="PTHR34072">
    <property type="entry name" value="ENZYMATIC POLYPROTEIN-RELATED"/>
    <property type="match status" value="1"/>
</dbReference>
<dbReference type="SUPFAM" id="SSF53098">
    <property type="entry name" value="Ribonuclease H-like"/>
    <property type="match status" value="1"/>
</dbReference>
<dbReference type="Gene3D" id="3.30.420.10">
    <property type="entry name" value="Ribonuclease H-like superfamily/Ribonuclease H"/>
    <property type="match status" value="1"/>
</dbReference>
<dbReference type="RefSeq" id="XP_071927340.1">
    <property type="nucleotide sequence ID" value="XM_072071239.1"/>
</dbReference>
<gene>
    <name evidence="3" type="primary">LOC113694248</name>
</gene>
<dbReference type="InterPro" id="IPR036397">
    <property type="entry name" value="RNaseH_sf"/>
</dbReference>
<accession>A0ABM4W6E7</accession>
<evidence type="ECO:0000259" key="1">
    <source>
        <dbReference type="Pfam" id="PF17919"/>
    </source>
</evidence>
<dbReference type="PANTHER" id="PTHR34072:SF57">
    <property type="entry name" value="RNA-DIRECTED DNA POLYMERASE"/>
    <property type="match status" value="1"/>
</dbReference>
<evidence type="ECO:0000313" key="3">
    <source>
        <dbReference type="RefSeq" id="XP_071927340.1"/>
    </source>
</evidence>
<feature type="domain" description="Reverse transcriptase/retrotransposon-derived protein RNase H-like" evidence="1">
    <location>
        <begin position="89"/>
        <end position="168"/>
    </location>
</feature>
<dbReference type="InterPro" id="IPR012337">
    <property type="entry name" value="RNaseH-like_sf"/>
</dbReference>
<dbReference type="InterPro" id="IPR043128">
    <property type="entry name" value="Rev_trsase/Diguanyl_cyclase"/>
</dbReference>
<sequence length="440" mass="51635">MEVVKKEILKLLDVGIIFAISDNPWVSSVQVIPKKAGVTVESNQEGELVPVRKPTGWRQCFYRRFIKNFSKIRALIFQLLQKEVPFDFDEACKRAFDRLKELLTSLPIIQPPDWNLPFEIMCDAGDYTVGVVLGQRVAKITHAIYYASRVLNGSQLNYSTTEKELLAFPAGWPKTKRDKLKSDGKSYIWDDPYLWKLGADQVIRRCVEAKATRTNDSKVVAEFIRSNIFVRFGIPRAIAEASNREIKSILEKMGRPDRKDWSMRLDDALWAYRTAYKTPIEMSPYRLVFGKPCHLPVEFEHRVFWAVKQCNMNIKEGRIQRKLQLQELEEIRNETYENAVIDKENNKIFHDQQISRKTFVCGQKVLLYHSKLKIFRDKLRSYWIGPFVMTNVFHYGAIEIQSMKMEKKFVVNGHRFKPYHEEFPVERVKMVKLEDRIRLV</sequence>
<proteinExistence type="predicted"/>
<protein>
    <recommendedName>
        <fullName evidence="1">Reverse transcriptase/retrotransposon-derived protein RNase H-like domain-containing protein</fullName>
    </recommendedName>
</protein>
<keyword evidence="2" id="KW-1185">Reference proteome</keyword>
<dbReference type="InterPro" id="IPR043502">
    <property type="entry name" value="DNA/RNA_pol_sf"/>
</dbReference>
<reference evidence="3" key="2">
    <citation type="submission" date="2025-08" db="UniProtKB">
        <authorList>
            <consortium name="RefSeq"/>
        </authorList>
    </citation>
    <scope>IDENTIFICATION</scope>
    <source>
        <tissue evidence="3">Leaves</tissue>
    </source>
</reference>
<dbReference type="Proteomes" id="UP001652660">
    <property type="component" value="Chromosome 1e"/>
</dbReference>
<reference evidence="2" key="1">
    <citation type="journal article" date="2025" name="Foods">
        <title>Unveiling the Microbial Signatures of Arabica Coffee Cherries: Insights into Ripeness Specific Diversity, Functional Traits, and Implications for Quality and Safety.</title>
        <authorList>
            <consortium name="RefSeq"/>
            <person name="Tenea G.N."/>
            <person name="Cifuentes V."/>
            <person name="Reyes P."/>
            <person name="Cevallos-Vallejos M."/>
        </authorList>
    </citation>
    <scope>NUCLEOTIDE SEQUENCE [LARGE SCALE GENOMIC DNA]</scope>
</reference>
<name>A0ABM4W6E7_COFAR</name>
<organism evidence="2 3">
    <name type="scientific">Coffea arabica</name>
    <name type="common">Arabian coffee</name>
    <dbReference type="NCBI Taxonomy" id="13443"/>
    <lineage>
        <taxon>Eukaryota</taxon>
        <taxon>Viridiplantae</taxon>
        <taxon>Streptophyta</taxon>
        <taxon>Embryophyta</taxon>
        <taxon>Tracheophyta</taxon>
        <taxon>Spermatophyta</taxon>
        <taxon>Magnoliopsida</taxon>
        <taxon>eudicotyledons</taxon>
        <taxon>Gunneridae</taxon>
        <taxon>Pentapetalae</taxon>
        <taxon>asterids</taxon>
        <taxon>lamiids</taxon>
        <taxon>Gentianales</taxon>
        <taxon>Rubiaceae</taxon>
        <taxon>Ixoroideae</taxon>
        <taxon>Gardenieae complex</taxon>
        <taxon>Bertiereae - Coffeeae clade</taxon>
        <taxon>Coffeeae</taxon>
        <taxon>Coffea</taxon>
    </lineage>
</organism>
<dbReference type="Pfam" id="PF17919">
    <property type="entry name" value="RT_RNaseH_2"/>
    <property type="match status" value="1"/>
</dbReference>
<evidence type="ECO:0000313" key="2">
    <source>
        <dbReference type="Proteomes" id="UP001652660"/>
    </source>
</evidence>
<dbReference type="Gene3D" id="3.30.70.270">
    <property type="match status" value="1"/>
</dbReference>
<dbReference type="SUPFAM" id="SSF56672">
    <property type="entry name" value="DNA/RNA polymerases"/>
    <property type="match status" value="1"/>
</dbReference>
<dbReference type="GeneID" id="113694248"/>